<keyword evidence="2" id="KW-0677">Repeat</keyword>
<dbReference type="PANTHER" id="PTHR46202:SF1">
    <property type="entry name" value="DNA EXCISION REPAIR PROTEIN ERCC-8"/>
    <property type="match status" value="1"/>
</dbReference>
<evidence type="ECO:0000256" key="6">
    <source>
        <dbReference type="SAM" id="MobiDB-lite"/>
    </source>
</evidence>
<keyword evidence="8" id="KW-1185">Reference proteome</keyword>
<dbReference type="InterPro" id="IPR036322">
    <property type="entry name" value="WD40_repeat_dom_sf"/>
</dbReference>
<dbReference type="PROSITE" id="PS50294">
    <property type="entry name" value="WD_REPEATS_REGION"/>
    <property type="match status" value="2"/>
</dbReference>
<dbReference type="InterPro" id="IPR015943">
    <property type="entry name" value="WD40/YVTN_repeat-like_dom_sf"/>
</dbReference>
<dbReference type="SUPFAM" id="SSF50978">
    <property type="entry name" value="WD40 repeat-like"/>
    <property type="match status" value="1"/>
</dbReference>
<dbReference type="GO" id="GO:0000209">
    <property type="term" value="P:protein polyubiquitination"/>
    <property type="evidence" value="ECO:0007669"/>
    <property type="project" value="TreeGrafter"/>
</dbReference>
<dbReference type="Proteomes" id="UP000799436">
    <property type="component" value="Unassembled WGS sequence"/>
</dbReference>
<evidence type="ECO:0000256" key="1">
    <source>
        <dbReference type="ARBA" id="ARBA00022574"/>
    </source>
</evidence>
<dbReference type="GO" id="GO:0043161">
    <property type="term" value="P:proteasome-mediated ubiquitin-dependent protein catabolic process"/>
    <property type="evidence" value="ECO:0007669"/>
    <property type="project" value="TreeGrafter"/>
</dbReference>
<keyword evidence="1 5" id="KW-0853">WD repeat</keyword>
<dbReference type="GO" id="GO:0031464">
    <property type="term" value="C:Cul4A-RING E3 ubiquitin ligase complex"/>
    <property type="evidence" value="ECO:0007669"/>
    <property type="project" value="TreeGrafter"/>
</dbReference>
<dbReference type="InterPro" id="IPR001680">
    <property type="entry name" value="WD40_rpt"/>
</dbReference>
<feature type="repeat" description="WD" evidence="5">
    <location>
        <begin position="198"/>
        <end position="239"/>
    </location>
</feature>
<evidence type="ECO:0000256" key="5">
    <source>
        <dbReference type="PROSITE-ProRule" id="PRU00221"/>
    </source>
</evidence>
<feature type="repeat" description="WD" evidence="5">
    <location>
        <begin position="130"/>
        <end position="172"/>
    </location>
</feature>
<evidence type="ECO:0000313" key="8">
    <source>
        <dbReference type="Proteomes" id="UP000799436"/>
    </source>
</evidence>
<dbReference type="InterPro" id="IPR042238">
    <property type="entry name" value="Rad28/ERCC8/Ckn1/ATCSA-1"/>
</dbReference>
<dbReference type="AlphaFoldDB" id="A0A6G1KW22"/>
<reference evidence="7" key="1">
    <citation type="journal article" date="2020" name="Stud. Mycol.">
        <title>101 Dothideomycetes genomes: a test case for predicting lifestyles and emergence of pathogens.</title>
        <authorList>
            <person name="Haridas S."/>
            <person name="Albert R."/>
            <person name="Binder M."/>
            <person name="Bloem J."/>
            <person name="Labutti K."/>
            <person name="Salamov A."/>
            <person name="Andreopoulos B."/>
            <person name="Baker S."/>
            <person name="Barry K."/>
            <person name="Bills G."/>
            <person name="Bluhm B."/>
            <person name="Cannon C."/>
            <person name="Castanera R."/>
            <person name="Culley D."/>
            <person name="Daum C."/>
            <person name="Ezra D."/>
            <person name="Gonzalez J."/>
            <person name="Henrissat B."/>
            <person name="Kuo A."/>
            <person name="Liang C."/>
            <person name="Lipzen A."/>
            <person name="Lutzoni F."/>
            <person name="Magnuson J."/>
            <person name="Mondo S."/>
            <person name="Nolan M."/>
            <person name="Ohm R."/>
            <person name="Pangilinan J."/>
            <person name="Park H.-J."/>
            <person name="Ramirez L."/>
            <person name="Alfaro M."/>
            <person name="Sun H."/>
            <person name="Tritt A."/>
            <person name="Yoshinaga Y."/>
            <person name="Zwiers L.-H."/>
            <person name="Turgeon B."/>
            <person name="Goodwin S."/>
            <person name="Spatafora J."/>
            <person name="Crous P."/>
            <person name="Grigoriev I."/>
        </authorList>
    </citation>
    <scope>NUCLEOTIDE SEQUENCE</scope>
    <source>
        <strain evidence="7">CBS 116005</strain>
    </source>
</reference>
<dbReference type="EMBL" id="ML995909">
    <property type="protein sequence ID" value="KAF2764797.1"/>
    <property type="molecule type" value="Genomic_DNA"/>
</dbReference>
<dbReference type="PROSITE" id="PS00678">
    <property type="entry name" value="WD_REPEATS_1"/>
    <property type="match status" value="3"/>
</dbReference>
<evidence type="ECO:0000313" key="7">
    <source>
        <dbReference type="EMBL" id="KAF2764797.1"/>
    </source>
</evidence>
<evidence type="ECO:0000256" key="2">
    <source>
        <dbReference type="ARBA" id="ARBA00022737"/>
    </source>
</evidence>
<feature type="repeat" description="WD" evidence="5">
    <location>
        <begin position="6"/>
        <end position="28"/>
    </location>
</feature>
<dbReference type="Pfam" id="PF00400">
    <property type="entry name" value="WD40"/>
    <property type="match status" value="2"/>
</dbReference>
<dbReference type="PANTHER" id="PTHR46202">
    <property type="entry name" value="DNA EXCISION REPAIR PROTEIN ERCC-8"/>
    <property type="match status" value="1"/>
</dbReference>
<keyword evidence="3" id="KW-0227">DNA damage</keyword>
<feature type="compositionally biased region" description="Basic and acidic residues" evidence="6">
    <location>
        <begin position="353"/>
        <end position="371"/>
    </location>
</feature>
<feature type="region of interest" description="Disordered" evidence="6">
    <location>
        <begin position="346"/>
        <end position="371"/>
    </location>
</feature>
<dbReference type="PROSITE" id="PS50082">
    <property type="entry name" value="WD_REPEATS_2"/>
    <property type="match status" value="3"/>
</dbReference>
<evidence type="ECO:0000256" key="3">
    <source>
        <dbReference type="ARBA" id="ARBA00022763"/>
    </source>
</evidence>
<protein>
    <submittedName>
        <fullName evidence="7">WD40 repeat-like protein</fullName>
    </submittedName>
</protein>
<name>A0A6G1KW22_9PEZI</name>
<dbReference type="InterPro" id="IPR020472">
    <property type="entry name" value="WD40_PAC1"/>
</dbReference>
<organism evidence="7 8">
    <name type="scientific">Teratosphaeria nubilosa</name>
    <dbReference type="NCBI Taxonomy" id="161662"/>
    <lineage>
        <taxon>Eukaryota</taxon>
        <taxon>Fungi</taxon>
        <taxon>Dikarya</taxon>
        <taxon>Ascomycota</taxon>
        <taxon>Pezizomycotina</taxon>
        <taxon>Dothideomycetes</taxon>
        <taxon>Dothideomycetidae</taxon>
        <taxon>Mycosphaerellales</taxon>
        <taxon>Teratosphaeriaceae</taxon>
        <taxon>Teratosphaeria</taxon>
    </lineage>
</organism>
<evidence type="ECO:0000256" key="4">
    <source>
        <dbReference type="ARBA" id="ARBA00023204"/>
    </source>
</evidence>
<gene>
    <name evidence="7" type="ORF">EJ03DRAFT_331508</name>
</gene>
<dbReference type="SMART" id="SM00320">
    <property type="entry name" value="WD40"/>
    <property type="match status" value="4"/>
</dbReference>
<dbReference type="OrthoDB" id="361494at2759"/>
<dbReference type="Gene3D" id="2.130.10.10">
    <property type="entry name" value="YVTN repeat-like/Quinoprotein amine dehydrogenase"/>
    <property type="match status" value="1"/>
</dbReference>
<dbReference type="InterPro" id="IPR019775">
    <property type="entry name" value="WD40_repeat_CS"/>
</dbReference>
<keyword evidence="4" id="KW-0234">DNA repair</keyword>
<sequence>MHFCSLLSGGADSSVALWDLEAELHVADDGTAIHVPLEYVPRTSISESLGITHLAFYPFDSGAFLTGGYDRSLKLFSSDTFTASATFDMGSTVFSHATSNVATHLLVAVASQHPAVRLVDLRVGSSTHSLAGHSGSVLSVAWHPKNENILASGATDGSCRVWDIRRSASSLGVLDLEDSVGVAGYDGIGTGARRRERGKAHNGAVNGISWSHNGKYLVSTGLDERMRVWDMAVGANTLANFGPALQNIQTNLLQPLLVPEHLLPAGNDVIFHRNPGEILSFDMHSGSLLKRLRVPGMQKVQSGRGIRNLSNRTTALAWRAHAIEIYSAHAEGLIRCWRPRTWEDATAEQSEGISREEEQKEAAEKKRKREDLNEIVQNLTKKKVTYT</sequence>
<dbReference type="PRINTS" id="PR00320">
    <property type="entry name" value="GPROTEINBRPT"/>
</dbReference>
<proteinExistence type="predicted"/>
<dbReference type="GO" id="GO:0006283">
    <property type="term" value="P:transcription-coupled nucleotide-excision repair"/>
    <property type="evidence" value="ECO:0007669"/>
    <property type="project" value="InterPro"/>
</dbReference>
<dbReference type="GO" id="GO:0000109">
    <property type="term" value="C:nucleotide-excision repair complex"/>
    <property type="evidence" value="ECO:0007669"/>
    <property type="project" value="TreeGrafter"/>
</dbReference>
<accession>A0A6G1KW22</accession>